<gene>
    <name evidence="2" type="ORF">WQQ_14420</name>
</gene>
<proteinExistence type="predicted"/>
<protein>
    <recommendedName>
        <fullName evidence="1">SGNH hydrolase-type esterase domain-containing protein</fullName>
    </recommendedName>
</protein>
<dbReference type="SUPFAM" id="SSF52266">
    <property type="entry name" value="SGNH hydrolase"/>
    <property type="match status" value="1"/>
</dbReference>
<dbReference type="Gene3D" id="3.40.50.1110">
    <property type="entry name" value="SGNH hydrolase"/>
    <property type="match status" value="1"/>
</dbReference>
<dbReference type="PANTHER" id="PTHR30383">
    <property type="entry name" value="THIOESTERASE 1/PROTEASE 1/LYSOPHOSPHOLIPASE L1"/>
    <property type="match status" value="1"/>
</dbReference>
<sequence length="198" mass="21641">MGALVRALTEKVLGKTWDALRSGIADSVVPGSGGIAMLGDSITHFGRWDLLFPDARTRNFGISGERSGHLLMRLDPLVRLKPDKVFILIGTNDLASGLKPDDIASNVDSLLGQLRNALPDAALHLQGVMPRARRYADRIRFLNAAYRDLASRHSAAFIDLFPVFDDGSGELDSRCTLDRLHLNGAGYARWRDALAAYV</sequence>
<dbReference type="EMBL" id="AKGD01000001">
    <property type="protein sequence ID" value="EIT71305.1"/>
    <property type="molecule type" value="Genomic_DNA"/>
</dbReference>
<dbReference type="Proteomes" id="UP000003704">
    <property type="component" value="Unassembled WGS sequence"/>
</dbReference>
<feature type="domain" description="SGNH hydrolase-type esterase" evidence="1">
    <location>
        <begin position="38"/>
        <end position="189"/>
    </location>
</feature>
<dbReference type="InterPro" id="IPR013830">
    <property type="entry name" value="SGNH_hydro"/>
</dbReference>
<dbReference type="RefSeq" id="WP_007184396.1">
    <property type="nucleotide sequence ID" value="NZ_AKGD01000001.1"/>
</dbReference>
<dbReference type="STRING" id="1172194.WQQ_14420"/>
<keyword evidence="3" id="KW-1185">Reference proteome</keyword>
<reference evidence="2 3" key="1">
    <citation type="journal article" date="2012" name="J. Bacteriol.">
        <title>Genome Sequence of n-Alkane-Degrading Hydrocarboniphaga effusa Strain AP103T (ATCC BAA-332T).</title>
        <authorList>
            <person name="Chang H.K."/>
            <person name="Zylstra G.J."/>
            <person name="Chae J.C."/>
        </authorList>
    </citation>
    <scope>NUCLEOTIDE SEQUENCE [LARGE SCALE GENOMIC DNA]</scope>
    <source>
        <strain evidence="2 3">AP103</strain>
    </source>
</reference>
<dbReference type="AlphaFoldDB" id="I8TBP4"/>
<comment type="caution">
    <text evidence="2">The sequence shown here is derived from an EMBL/GenBank/DDBJ whole genome shotgun (WGS) entry which is preliminary data.</text>
</comment>
<accession>I8TBP4</accession>
<dbReference type="OrthoDB" id="4704294at2"/>
<evidence type="ECO:0000259" key="1">
    <source>
        <dbReference type="Pfam" id="PF13472"/>
    </source>
</evidence>
<evidence type="ECO:0000313" key="2">
    <source>
        <dbReference type="EMBL" id="EIT71305.1"/>
    </source>
</evidence>
<organism evidence="2 3">
    <name type="scientific">Hydrocarboniphaga effusa AP103</name>
    <dbReference type="NCBI Taxonomy" id="1172194"/>
    <lineage>
        <taxon>Bacteria</taxon>
        <taxon>Pseudomonadati</taxon>
        <taxon>Pseudomonadota</taxon>
        <taxon>Gammaproteobacteria</taxon>
        <taxon>Nevskiales</taxon>
        <taxon>Nevskiaceae</taxon>
        <taxon>Hydrocarboniphaga</taxon>
    </lineage>
</organism>
<evidence type="ECO:0000313" key="3">
    <source>
        <dbReference type="Proteomes" id="UP000003704"/>
    </source>
</evidence>
<dbReference type="Pfam" id="PF13472">
    <property type="entry name" value="Lipase_GDSL_2"/>
    <property type="match status" value="1"/>
</dbReference>
<name>I8TBP4_9GAMM</name>
<dbReference type="GO" id="GO:0004622">
    <property type="term" value="F:phosphatidylcholine lysophospholipase activity"/>
    <property type="evidence" value="ECO:0007669"/>
    <property type="project" value="TreeGrafter"/>
</dbReference>
<dbReference type="PANTHER" id="PTHR30383:SF5">
    <property type="entry name" value="SGNH HYDROLASE-TYPE ESTERASE DOMAIN-CONTAINING PROTEIN"/>
    <property type="match status" value="1"/>
</dbReference>
<dbReference type="InterPro" id="IPR036514">
    <property type="entry name" value="SGNH_hydro_sf"/>
</dbReference>
<dbReference type="InterPro" id="IPR051532">
    <property type="entry name" value="Ester_Hydrolysis_Enzymes"/>
</dbReference>